<dbReference type="InterPro" id="IPR051313">
    <property type="entry name" value="Bact_iron-sidero_bind"/>
</dbReference>
<gene>
    <name evidence="6" type="ORF">ACFSBW_18175</name>
</gene>
<evidence type="ECO:0000256" key="3">
    <source>
        <dbReference type="ARBA" id="ARBA00022729"/>
    </source>
</evidence>
<dbReference type="PANTHER" id="PTHR30532:SF1">
    <property type="entry name" value="IRON(3+)-HYDROXAMATE-BINDING PROTEIN FHUD"/>
    <property type="match status" value="1"/>
</dbReference>
<keyword evidence="2" id="KW-0813">Transport</keyword>
<reference evidence="6 7" key="1">
    <citation type="journal article" date="2019" name="Int. J. Syst. Evol. Microbiol.">
        <title>The Global Catalogue of Microorganisms (GCM) 10K type strain sequencing project: providing services to taxonomists for standard genome sequencing and annotation.</title>
        <authorList>
            <consortium name="The Broad Institute Genomics Platform"/>
            <consortium name="The Broad Institute Genome Sequencing Center for Infectious Disease"/>
            <person name="Wu L."/>
            <person name="Ma J."/>
        </authorList>
    </citation>
    <scope>NUCLEOTIDE SEQUENCE [LARGE SCALE GENOMIC DNA]</scope>
    <source>
        <strain evidence="6 7">CGMCC 1.10593</strain>
    </source>
</reference>
<dbReference type="InterPro" id="IPR006311">
    <property type="entry name" value="TAT_signal"/>
</dbReference>
<dbReference type="Gene3D" id="3.40.50.1980">
    <property type="entry name" value="Nitrogenase molybdenum iron protein domain"/>
    <property type="match status" value="2"/>
</dbReference>
<feature type="compositionally biased region" description="Low complexity" evidence="4">
    <location>
        <begin position="38"/>
        <end position="57"/>
    </location>
</feature>
<protein>
    <submittedName>
        <fullName evidence="6">ABC transporter substrate-binding protein</fullName>
    </submittedName>
</protein>
<organism evidence="6 7">
    <name type="scientific">Halohasta litorea</name>
    <dbReference type="NCBI Taxonomy" id="869891"/>
    <lineage>
        <taxon>Archaea</taxon>
        <taxon>Methanobacteriati</taxon>
        <taxon>Methanobacteriota</taxon>
        <taxon>Stenosarchaea group</taxon>
        <taxon>Halobacteria</taxon>
        <taxon>Halobacteriales</taxon>
        <taxon>Haloferacaceae</taxon>
        <taxon>Halohasta</taxon>
    </lineage>
</organism>
<dbReference type="SUPFAM" id="SSF53807">
    <property type="entry name" value="Helical backbone' metal receptor"/>
    <property type="match status" value="1"/>
</dbReference>
<dbReference type="EMBL" id="JBHUDM010000009">
    <property type="protein sequence ID" value="MFD1643789.1"/>
    <property type="molecule type" value="Genomic_DNA"/>
</dbReference>
<evidence type="ECO:0000256" key="2">
    <source>
        <dbReference type="ARBA" id="ARBA00022448"/>
    </source>
</evidence>
<keyword evidence="7" id="KW-1185">Reference proteome</keyword>
<dbReference type="Pfam" id="PF01497">
    <property type="entry name" value="Peripla_BP_2"/>
    <property type="match status" value="1"/>
</dbReference>
<evidence type="ECO:0000256" key="1">
    <source>
        <dbReference type="ARBA" id="ARBA00004196"/>
    </source>
</evidence>
<evidence type="ECO:0000256" key="4">
    <source>
        <dbReference type="SAM" id="MobiDB-lite"/>
    </source>
</evidence>
<evidence type="ECO:0000313" key="6">
    <source>
        <dbReference type="EMBL" id="MFD1643789.1"/>
    </source>
</evidence>
<dbReference type="PANTHER" id="PTHR30532">
    <property type="entry name" value="IRON III DICITRATE-BINDING PERIPLASMIC PROTEIN"/>
    <property type="match status" value="1"/>
</dbReference>
<dbReference type="Proteomes" id="UP001597052">
    <property type="component" value="Unassembled WGS sequence"/>
</dbReference>
<keyword evidence="3" id="KW-0732">Signal</keyword>
<feature type="region of interest" description="Disordered" evidence="4">
    <location>
        <begin position="34"/>
        <end position="57"/>
    </location>
</feature>
<accession>A0ABD6DBW9</accession>
<evidence type="ECO:0000259" key="5">
    <source>
        <dbReference type="Pfam" id="PF01497"/>
    </source>
</evidence>
<dbReference type="AlphaFoldDB" id="A0ABD6DBW9"/>
<proteinExistence type="predicted"/>
<sequence length="403" mass="44301">MSNDDTTHKVPTRRDTIKYGGAVVGGGLLAGCTGDSDGGATAEATETESSSTTAADDSYSVTMSPVGTVAFDQPPETATVYDATWADMLVGLGHGDAVLSLGHPDSYYAGYYDQLDGVDFEPSELAPLYNDGLDKEQFYELSGDVHHLDPVNIGYSGWSGWSMTDIEEIEDNIGPFFANRLSRAHAEPSSEYGGEYEYYSLWELTEKLGQVYRETERAAELKTIRDDLVDEITGSLPSESDRPSVGLLVFSPDEEAFSPYRINAPGYGKAQYRPFAVEDAFADSDKTYAENYEGSYDIEGLLDVDPDVIIHNWDIEPSDRTRAMREFFADNAVAQELTAVQNDRVYIGGTPTQGPVMNIFQIEMTAKQLFPEQFGEWKGVGQHSPSERLFDRERLSTTITGGN</sequence>
<feature type="domain" description="Fe/B12 periplasmic-binding" evidence="5">
    <location>
        <begin position="199"/>
        <end position="348"/>
    </location>
</feature>
<dbReference type="RefSeq" id="WP_256397730.1">
    <property type="nucleotide sequence ID" value="NZ_JANHDJ010000011.1"/>
</dbReference>
<evidence type="ECO:0000313" key="7">
    <source>
        <dbReference type="Proteomes" id="UP001597052"/>
    </source>
</evidence>
<dbReference type="PROSITE" id="PS51318">
    <property type="entry name" value="TAT"/>
    <property type="match status" value="1"/>
</dbReference>
<comment type="subcellular location">
    <subcellularLocation>
        <location evidence="1">Cell envelope</location>
    </subcellularLocation>
</comment>
<name>A0ABD6DBW9_9EURY</name>
<comment type="caution">
    <text evidence="6">The sequence shown here is derived from an EMBL/GenBank/DDBJ whole genome shotgun (WGS) entry which is preliminary data.</text>
</comment>
<dbReference type="InterPro" id="IPR002491">
    <property type="entry name" value="ABC_transptr_periplasmic_BD"/>
</dbReference>